<evidence type="ECO:0000256" key="1">
    <source>
        <dbReference type="SAM" id="Phobius"/>
    </source>
</evidence>
<gene>
    <name evidence="2" type="ORF">F3D71_18030</name>
</gene>
<reference evidence="2 3" key="1">
    <citation type="journal article" date="2019" name="Nat. Med.">
        <title>A library of human gut bacterial isolates paired with longitudinal multiomics data enables mechanistic microbiome research.</title>
        <authorList>
            <person name="Poyet M."/>
            <person name="Groussin M."/>
            <person name="Gibbons S.M."/>
            <person name="Avila-Pacheco J."/>
            <person name="Jiang X."/>
            <person name="Kearney S.M."/>
            <person name="Perrotta A.R."/>
            <person name="Berdy B."/>
            <person name="Zhao S."/>
            <person name="Lieberman T.D."/>
            <person name="Swanson P.K."/>
            <person name="Smith M."/>
            <person name="Roesemann S."/>
            <person name="Alexander J.E."/>
            <person name="Rich S.A."/>
            <person name="Livny J."/>
            <person name="Vlamakis H."/>
            <person name="Clish C."/>
            <person name="Bullock K."/>
            <person name="Deik A."/>
            <person name="Scott J."/>
            <person name="Pierce K.A."/>
            <person name="Xavier R.J."/>
            <person name="Alm E.J."/>
        </authorList>
    </citation>
    <scope>NUCLEOTIDE SEQUENCE [LARGE SCALE GENOMIC DNA]</scope>
    <source>
        <strain evidence="2 3">BIOML-A163</strain>
    </source>
</reference>
<sequence>METSNKKRIIILSAIGILLTGLICLFAFRNVILCHIVDKRTTRAEQTYGLQIHYQELRMKGCNEVALQGLYIVPNQRDTLLTLQSVNVKLSFWELLKGEIEVRNVLMNGLAINFIKYDSIANYDFLFFKRQQEAEPQPVIESDYANRIDRILNLIYGFLPENGQLRQINITERKDSNFVAVNIPSFIIENNHFQSTIQIKEDTLPQQLWEATGELNRRDYTLKASVFAPEKRKISLPYITRRFGAEVTFDTLSYNMTKDKRASNQLLLKGKARVNGLDVFHKALSPE</sequence>
<keyword evidence="1" id="KW-0812">Transmembrane</keyword>
<accession>A0A5M5C2B6</accession>
<feature type="non-terminal residue" evidence="2">
    <location>
        <position position="287"/>
    </location>
</feature>
<dbReference type="Proteomes" id="UP000323717">
    <property type="component" value="Unassembled WGS sequence"/>
</dbReference>
<evidence type="ECO:0000313" key="2">
    <source>
        <dbReference type="EMBL" id="KAA3946824.1"/>
    </source>
</evidence>
<feature type="transmembrane region" description="Helical" evidence="1">
    <location>
        <begin position="9"/>
        <end position="28"/>
    </location>
</feature>
<protein>
    <submittedName>
        <fullName evidence="2">Penicillin-binding protein</fullName>
    </submittedName>
</protein>
<dbReference type="AlphaFoldDB" id="A0A5M5C2B6"/>
<proteinExistence type="predicted"/>
<comment type="caution">
    <text evidence="2">The sequence shown here is derived from an EMBL/GenBank/DDBJ whole genome shotgun (WGS) entry which is preliminary data.</text>
</comment>
<dbReference type="EMBL" id="VWLE01000290">
    <property type="protein sequence ID" value="KAA3946824.1"/>
    <property type="molecule type" value="Genomic_DNA"/>
</dbReference>
<keyword evidence="1" id="KW-0472">Membrane</keyword>
<name>A0A5M5C2B6_BACOV</name>
<evidence type="ECO:0000313" key="3">
    <source>
        <dbReference type="Proteomes" id="UP000323717"/>
    </source>
</evidence>
<organism evidence="2 3">
    <name type="scientific">Bacteroides ovatus</name>
    <dbReference type="NCBI Taxonomy" id="28116"/>
    <lineage>
        <taxon>Bacteria</taxon>
        <taxon>Pseudomonadati</taxon>
        <taxon>Bacteroidota</taxon>
        <taxon>Bacteroidia</taxon>
        <taxon>Bacteroidales</taxon>
        <taxon>Bacteroidaceae</taxon>
        <taxon>Bacteroides</taxon>
    </lineage>
</organism>
<keyword evidence="1" id="KW-1133">Transmembrane helix</keyword>